<comment type="caution">
    <text evidence="2">The sequence shown here is derived from an EMBL/GenBank/DDBJ whole genome shotgun (WGS) entry which is preliminary data.</text>
</comment>
<evidence type="ECO:0000313" key="3">
    <source>
        <dbReference type="Proteomes" id="UP000822688"/>
    </source>
</evidence>
<dbReference type="AlphaFoldDB" id="A0A8T0HSE0"/>
<organism evidence="2 3">
    <name type="scientific">Ceratodon purpureus</name>
    <name type="common">Fire moss</name>
    <name type="synonym">Dicranum purpureum</name>
    <dbReference type="NCBI Taxonomy" id="3225"/>
    <lineage>
        <taxon>Eukaryota</taxon>
        <taxon>Viridiplantae</taxon>
        <taxon>Streptophyta</taxon>
        <taxon>Embryophyta</taxon>
        <taxon>Bryophyta</taxon>
        <taxon>Bryophytina</taxon>
        <taxon>Bryopsida</taxon>
        <taxon>Dicranidae</taxon>
        <taxon>Pseudoditrichales</taxon>
        <taxon>Ditrichaceae</taxon>
        <taxon>Ceratodon</taxon>
    </lineage>
</organism>
<gene>
    <name evidence="2" type="ORF">KC19_VG199900</name>
</gene>
<evidence type="ECO:0000313" key="2">
    <source>
        <dbReference type="EMBL" id="KAG0573679.1"/>
    </source>
</evidence>
<accession>A0A8T0HSE0</accession>
<evidence type="ECO:0000256" key="1">
    <source>
        <dbReference type="SAM" id="MobiDB-lite"/>
    </source>
</evidence>
<keyword evidence="3" id="KW-1185">Reference proteome</keyword>
<feature type="region of interest" description="Disordered" evidence="1">
    <location>
        <begin position="1"/>
        <end position="23"/>
    </location>
</feature>
<proteinExistence type="predicted"/>
<reference evidence="2" key="1">
    <citation type="submission" date="2020-06" db="EMBL/GenBank/DDBJ databases">
        <title>WGS assembly of Ceratodon purpureus strain R40.</title>
        <authorList>
            <person name="Carey S.B."/>
            <person name="Jenkins J."/>
            <person name="Shu S."/>
            <person name="Lovell J.T."/>
            <person name="Sreedasyam A."/>
            <person name="Maumus F."/>
            <person name="Tiley G.P."/>
            <person name="Fernandez-Pozo N."/>
            <person name="Barry K."/>
            <person name="Chen C."/>
            <person name="Wang M."/>
            <person name="Lipzen A."/>
            <person name="Daum C."/>
            <person name="Saski C.A."/>
            <person name="Payton A.C."/>
            <person name="Mcbreen J.C."/>
            <person name="Conrad R.E."/>
            <person name="Kollar L.M."/>
            <person name="Olsson S."/>
            <person name="Huttunen S."/>
            <person name="Landis J.B."/>
            <person name="Wickett N.J."/>
            <person name="Johnson M.G."/>
            <person name="Rensing S.A."/>
            <person name="Grimwood J."/>
            <person name="Schmutz J."/>
            <person name="Mcdaniel S.F."/>
        </authorList>
    </citation>
    <scope>NUCLEOTIDE SEQUENCE</scope>
    <source>
        <strain evidence="2">R40</strain>
    </source>
</reference>
<name>A0A8T0HSE0_CERPU</name>
<dbReference type="EMBL" id="CM026426">
    <property type="protein sequence ID" value="KAG0573679.1"/>
    <property type="molecule type" value="Genomic_DNA"/>
</dbReference>
<sequence>MSAETVLLTPNTRNSFRPRREGPGDMVAVSADVSDQSIANGSLNDSVEVQDNVAPGCDFKPPPVVPGASKFSSVQGRGPPPVLQDPHTIYVASQPILTRGRTTNAVTETSDFNAFSPQMLKFPPKTSSEAVAVNKPCFITHPDMGDEAVAEGRTGGSWKAQSQKLGNLCQQGEQMVQVHKVFVKNLRLLHVESRQPFQFLEDAVVKCSGSNVFVKWDCKYIHKKSF</sequence>
<protein>
    <submittedName>
        <fullName evidence="2">Uncharacterized protein</fullName>
    </submittedName>
</protein>
<dbReference type="Proteomes" id="UP000822688">
    <property type="component" value="Chromosome V"/>
</dbReference>